<keyword evidence="3" id="KW-1185">Reference proteome</keyword>
<organism evidence="2 3">
    <name type="scientific">Kibdelosporangium lantanae</name>
    <dbReference type="NCBI Taxonomy" id="1497396"/>
    <lineage>
        <taxon>Bacteria</taxon>
        <taxon>Bacillati</taxon>
        <taxon>Actinomycetota</taxon>
        <taxon>Actinomycetes</taxon>
        <taxon>Pseudonocardiales</taxon>
        <taxon>Pseudonocardiaceae</taxon>
        <taxon>Kibdelosporangium</taxon>
    </lineage>
</organism>
<proteinExistence type="predicted"/>
<keyword evidence="1" id="KW-1133">Transmembrane helix</keyword>
<accession>A0ABW3M750</accession>
<name>A0ABW3M750_9PSEU</name>
<keyword evidence="1" id="KW-0812">Transmembrane</keyword>
<feature type="transmembrane region" description="Helical" evidence="1">
    <location>
        <begin position="38"/>
        <end position="68"/>
    </location>
</feature>
<dbReference type="Proteomes" id="UP001597045">
    <property type="component" value="Unassembled WGS sequence"/>
</dbReference>
<evidence type="ECO:0000313" key="2">
    <source>
        <dbReference type="EMBL" id="MFD1045911.1"/>
    </source>
</evidence>
<evidence type="ECO:0000256" key="1">
    <source>
        <dbReference type="SAM" id="Phobius"/>
    </source>
</evidence>
<keyword evidence="1" id="KW-0472">Membrane</keyword>
<gene>
    <name evidence="2" type="ORF">ACFQ1S_10225</name>
</gene>
<reference evidence="3" key="1">
    <citation type="journal article" date="2019" name="Int. J. Syst. Evol. Microbiol.">
        <title>The Global Catalogue of Microorganisms (GCM) 10K type strain sequencing project: providing services to taxonomists for standard genome sequencing and annotation.</title>
        <authorList>
            <consortium name="The Broad Institute Genomics Platform"/>
            <consortium name="The Broad Institute Genome Sequencing Center for Infectious Disease"/>
            <person name="Wu L."/>
            <person name="Ma J."/>
        </authorList>
    </citation>
    <scope>NUCLEOTIDE SEQUENCE [LARGE SCALE GENOMIC DNA]</scope>
    <source>
        <strain evidence="3">JCM 31486</strain>
    </source>
</reference>
<evidence type="ECO:0000313" key="3">
    <source>
        <dbReference type="Proteomes" id="UP001597045"/>
    </source>
</evidence>
<comment type="caution">
    <text evidence="2">The sequence shown here is derived from an EMBL/GenBank/DDBJ whole genome shotgun (WGS) entry which is preliminary data.</text>
</comment>
<dbReference type="EMBL" id="JBHTIS010000453">
    <property type="protein sequence ID" value="MFD1045911.1"/>
    <property type="molecule type" value="Genomic_DNA"/>
</dbReference>
<protein>
    <submittedName>
        <fullName evidence="2">Uncharacterized protein</fullName>
    </submittedName>
</protein>
<sequence>MLHFVFGGVGFLCLVAACLVLARTTLPWFSRITGVVFLAAFAGIASGSGSVALNLAFTAAVILASVWLSVVSLRMYKGEA</sequence>